<dbReference type="PROSITE" id="PS51387">
    <property type="entry name" value="FAD_PCMH"/>
    <property type="match status" value="1"/>
</dbReference>
<dbReference type="EMBL" id="JAUSZI010000002">
    <property type="protein sequence ID" value="MDQ1023861.1"/>
    <property type="molecule type" value="Genomic_DNA"/>
</dbReference>
<dbReference type="InterPro" id="IPR005107">
    <property type="entry name" value="CO_DH_flav_C"/>
</dbReference>
<reference evidence="6 7" key="1">
    <citation type="submission" date="2023-07" db="EMBL/GenBank/DDBJ databases">
        <title>Comparative genomics of wheat-associated soil bacteria to identify genetic determinants of phenazine resistance.</title>
        <authorList>
            <person name="Mouncey N."/>
        </authorList>
    </citation>
    <scope>NUCLEOTIDE SEQUENCE [LARGE SCALE GENOMIC DNA]</scope>
    <source>
        <strain evidence="6 7">V2I4</strain>
    </source>
</reference>
<dbReference type="InterPro" id="IPR036683">
    <property type="entry name" value="CO_DH_flav_C_dom_sf"/>
</dbReference>
<dbReference type="GO" id="GO:0008805">
    <property type="term" value="F:carbon-monoxide oxygenase activity"/>
    <property type="evidence" value="ECO:0007669"/>
    <property type="project" value="UniProtKB-EC"/>
</dbReference>
<dbReference type="SMART" id="SM01092">
    <property type="entry name" value="CO_deh_flav_C"/>
    <property type="match status" value="1"/>
</dbReference>
<dbReference type="InterPro" id="IPR002346">
    <property type="entry name" value="Mopterin_DH_FAD-bd"/>
</dbReference>
<evidence type="ECO:0000313" key="7">
    <source>
        <dbReference type="Proteomes" id="UP001230328"/>
    </source>
</evidence>
<name>A0ABU0SMF1_9ACTN</name>
<dbReference type="Gene3D" id="3.30.43.10">
    <property type="entry name" value="Uridine Diphospho-n-acetylenolpyruvylglucosamine Reductase, domain 2"/>
    <property type="match status" value="1"/>
</dbReference>
<feature type="domain" description="FAD-binding PCMH-type" evidence="5">
    <location>
        <begin position="1"/>
        <end position="177"/>
    </location>
</feature>
<dbReference type="PANTHER" id="PTHR42659">
    <property type="entry name" value="XANTHINE DEHYDROGENASE SUBUNIT C-RELATED"/>
    <property type="match status" value="1"/>
</dbReference>
<dbReference type="InterPro" id="IPR036318">
    <property type="entry name" value="FAD-bd_PCMH-like_sf"/>
</dbReference>
<evidence type="ECO:0000259" key="5">
    <source>
        <dbReference type="PROSITE" id="PS51387"/>
    </source>
</evidence>
<dbReference type="InterPro" id="IPR016166">
    <property type="entry name" value="FAD-bd_PCMH"/>
</dbReference>
<sequence>MIPPAFEYVRPASVDEAVRTLGAAGEDAKVLAGGQSLLPLLRLRLTFPELVVDVGRIPGLRGVREDGGTLVIGALTTHHDVLADPLVRRHAGLLAAATATVADPAIRHRGTLGGSLAHADPAGDLPAVALALDAELVAAGPGGQRTIPAREFFVDYLQTSLRPDELLVEVRLPMTDKAEGWGFHYEKFSRVAQAWAVVGVAALVRRDHGHIAEARVGLSNMGSTPLRASATEEALVGVGPDGVAGAARSAAEGTRPTGDPSASPEYRAHLARVLTRRSVLAAAGMG</sequence>
<dbReference type="InterPro" id="IPR016167">
    <property type="entry name" value="FAD-bd_PCMH_sub1"/>
</dbReference>
<gene>
    <name evidence="6" type="ORF">QF035_001443</name>
</gene>
<dbReference type="Proteomes" id="UP001230328">
    <property type="component" value="Unassembled WGS sequence"/>
</dbReference>
<dbReference type="Pfam" id="PF00941">
    <property type="entry name" value="FAD_binding_5"/>
    <property type="match status" value="1"/>
</dbReference>
<dbReference type="Pfam" id="PF03450">
    <property type="entry name" value="CO_deh_flav_C"/>
    <property type="match status" value="1"/>
</dbReference>
<dbReference type="Gene3D" id="3.30.465.10">
    <property type="match status" value="1"/>
</dbReference>
<protein>
    <submittedName>
        <fullName evidence="6">Carbon-monoxide dehydrogenase medium subunit</fullName>
        <ecNumber evidence="6">1.2.5.3</ecNumber>
    </submittedName>
</protein>
<evidence type="ECO:0000313" key="6">
    <source>
        <dbReference type="EMBL" id="MDQ1023861.1"/>
    </source>
</evidence>
<organism evidence="6 7">
    <name type="scientific">Streptomyces umbrinus</name>
    <dbReference type="NCBI Taxonomy" id="67370"/>
    <lineage>
        <taxon>Bacteria</taxon>
        <taxon>Bacillati</taxon>
        <taxon>Actinomycetota</taxon>
        <taxon>Actinomycetes</taxon>
        <taxon>Kitasatosporales</taxon>
        <taxon>Streptomycetaceae</taxon>
        <taxon>Streptomyces</taxon>
        <taxon>Streptomyces phaeochromogenes group</taxon>
    </lineage>
</organism>
<evidence type="ECO:0000256" key="2">
    <source>
        <dbReference type="ARBA" id="ARBA00022827"/>
    </source>
</evidence>
<dbReference type="InterPro" id="IPR051312">
    <property type="entry name" value="Diverse_Substr_Oxidored"/>
</dbReference>
<dbReference type="InterPro" id="IPR016169">
    <property type="entry name" value="FAD-bd_PCMH_sub2"/>
</dbReference>
<keyword evidence="7" id="KW-1185">Reference proteome</keyword>
<evidence type="ECO:0000256" key="1">
    <source>
        <dbReference type="ARBA" id="ARBA00022630"/>
    </source>
</evidence>
<dbReference type="PANTHER" id="PTHR42659:SF2">
    <property type="entry name" value="XANTHINE DEHYDROGENASE SUBUNIT C-RELATED"/>
    <property type="match status" value="1"/>
</dbReference>
<dbReference type="SUPFAM" id="SSF55447">
    <property type="entry name" value="CO dehydrogenase flavoprotein C-terminal domain-like"/>
    <property type="match status" value="1"/>
</dbReference>
<dbReference type="RefSeq" id="WP_307519043.1">
    <property type="nucleotide sequence ID" value="NZ_JAUSZI010000002.1"/>
</dbReference>
<keyword evidence="2" id="KW-0274">FAD</keyword>
<keyword evidence="1" id="KW-0285">Flavoprotein</keyword>
<accession>A0ABU0SMF1</accession>
<comment type="caution">
    <text evidence="6">The sequence shown here is derived from an EMBL/GenBank/DDBJ whole genome shotgun (WGS) entry which is preliminary data.</text>
</comment>
<dbReference type="EC" id="1.2.5.3" evidence="6"/>
<evidence type="ECO:0000256" key="3">
    <source>
        <dbReference type="ARBA" id="ARBA00023002"/>
    </source>
</evidence>
<dbReference type="SUPFAM" id="SSF56176">
    <property type="entry name" value="FAD-binding/transporter-associated domain-like"/>
    <property type="match status" value="1"/>
</dbReference>
<proteinExistence type="predicted"/>
<keyword evidence="3 6" id="KW-0560">Oxidoreductase</keyword>
<feature type="region of interest" description="Disordered" evidence="4">
    <location>
        <begin position="245"/>
        <end position="264"/>
    </location>
</feature>
<dbReference type="Gene3D" id="3.30.390.50">
    <property type="entry name" value="CO dehydrogenase flavoprotein, C-terminal domain"/>
    <property type="match status" value="1"/>
</dbReference>
<evidence type="ECO:0000256" key="4">
    <source>
        <dbReference type="SAM" id="MobiDB-lite"/>
    </source>
</evidence>